<keyword evidence="1" id="KW-0489">Methyltransferase</keyword>
<name>A0A835Y1A5_9CHLO</name>
<keyword evidence="1" id="KW-0949">S-adenosyl-L-methionine</keyword>
<organism evidence="4 5">
    <name type="scientific">Edaphochlamys debaryana</name>
    <dbReference type="NCBI Taxonomy" id="47281"/>
    <lineage>
        <taxon>Eukaryota</taxon>
        <taxon>Viridiplantae</taxon>
        <taxon>Chlorophyta</taxon>
        <taxon>core chlorophytes</taxon>
        <taxon>Chlorophyceae</taxon>
        <taxon>CS clade</taxon>
        <taxon>Chlamydomonadales</taxon>
        <taxon>Chlamydomonadales incertae sedis</taxon>
        <taxon>Edaphochlamys</taxon>
    </lineage>
</organism>
<dbReference type="Pfam" id="PF01728">
    <property type="entry name" value="FtsJ"/>
    <property type="match status" value="1"/>
</dbReference>
<evidence type="ECO:0000313" key="4">
    <source>
        <dbReference type="EMBL" id="KAG2490715.1"/>
    </source>
</evidence>
<dbReference type="Proteomes" id="UP000612055">
    <property type="component" value="Unassembled WGS sequence"/>
</dbReference>
<feature type="compositionally biased region" description="Low complexity" evidence="2">
    <location>
        <begin position="626"/>
        <end position="640"/>
    </location>
</feature>
<sequence>MYGGGGMGPVGPGAFGPIPMPMGPVPGAMPMPAPMAPGPGGVLRSTGVQGQGRIQAVQATRRKTAAGQEQRHEMRERMRYIMYEIDESNDHFIAGRQPNQPFQFLDVCCCPGGFSTYSLTAGPAPRKGIGLSLPPELGGHLPAIELETDQYYLHFVDVTTTDQYYLHFVDVTTVAAGVRVGNMGVGAPGCPRPALTTTAGLDDPPTPSCQLVILDGSFLGGKDWIHKETSLPDAENPAFNVYGTNAAAHKALLVAQLIVMANTLAPGGTLVLRLNMFPDMFTIGVLGLLRQVFRGEVCSYKPRSCHVHVGSYYLVCRAFEPAIAVHMQWVPRWHGLLQSLRSKGPAPRFVPFPGFHLDSPAAMQTVWTRAMYTYHTVWTRAMYTYHTVWTRAMYTYHTVWTRAMYTYHVHLWRFLKLVEVAMEDKAMLDRRLPNRPRAGRFTNSCGRIFAGVPCSGRCNSAHSFEELHPFVQKAFREPRGFLLPPGSVELLSFPLAPYDPLPEALLELRQQAHVQAVMHAQAAAAQQQAAMAAAAAAARGGGGGAHLMSHVGSYDDAVQLGMAGEWVAGLMRDPRDTAEAGEDALRLFMRPDLDDPNVIIEGGFDEDKPSGPVAHPGPGGPGVGPGAAAAARPDSAGGAATVSGDQGQGAARIPNPNPEPEEMDLDDWEAVPAAEAAQRAAKDAVGAQPGTGTGTGARGTGGTGAAGGAGGVRPELLRMSGYQPRLGLVTVEVEDDDTVEAMLQYLGW</sequence>
<dbReference type="InterPro" id="IPR029063">
    <property type="entry name" value="SAM-dependent_MTases_sf"/>
</dbReference>
<protein>
    <recommendedName>
        <fullName evidence="1">Cap-specific mRNA (nucleoside-2'-O-)-methyltransferase 1</fullName>
        <ecNumber evidence="1">2.1.1.57</ecNumber>
    </recommendedName>
    <alternativeName>
        <fullName evidence="1">Cap1 2'O-ribose methyltransferase 1</fullName>
    </alternativeName>
</protein>
<dbReference type="PANTHER" id="PTHR16121">
    <property type="entry name" value="CAP-SPECIFIC MRNA (NUCLEOSIDE-2'-O-)-METHYLTRANSFERASE 1-RELATED"/>
    <property type="match status" value="1"/>
</dbReference>
<reference evidence="4" key="1">
    <citation type="journal article" date="2020" name="bioRxiv">
        <title>Comparative genomics of Chlamydomonas.</title>
        <authorList>
            <person name="Craig R.J."/>
            <person name="Hasan A.R."/>
            <person name="Ness R.W."/>
            <person name="Keightley P.D."/>
        </authorList>
    </citation>
    <scope>NUCLEOTIDE SEQUENCE</scope>
    <source>
        <strain evidence="4">CCAP 11/70</strain>
    </source>
</reference>
<dbReference type="GO" id="GO:0005634">
    <property type="term" value="C:nucleus"/>
    <property type="evidence" value="ECO:0007669"/>
    <property type="project" value="UniProtKB-SubCell"/>
</dbReference>
<dbReference type="PANTHER" id="PTHR16121:SF0">
    <property type="entry name" value="CAP-SPECIFIC MRNA (NUCLEOSIDE-2'-O-)-METHYLTRANSFERASE 1"/>
    <property type="match status" value="1"/>
</dbReference>
<feature type="compositionally biased region" description="Gly residues" evidence="2">
    <location>
        <begin position="689"/>
        <end position="711"/>
    </location>
</feature>
<dbReference type="OrthoDB" id="534899at2759"/>
<keyword evidence="1" id="KW-0539">Nucleus</keyword>
<accession>A0A835Y1A5</accession>
<comment type="caution">
    <text evidence="4">The sequence shown here is derived from an EMBL/GenBank/DDBJ whole genome shotgun (WGS) entry which is preliminary data.</text>
</comment>
<keyword evidence="1" id="KW-0808">Transferase</keyword>
<evidence type="ECO:0000313" key="5">
    <source>
        <dbReference type="Proteomes" id="UP000612055"/>
    </source>
</evidence>
<dbReference type="SUPFAM" id="SSF53335">
    <property type="entry name" value="S-adenosyl-L-methionine-dependent methyltransferases"/>
    <property type="match status" value="1"/>
</dbReference>
<evidence type="ECO:0000256" key="2">
    <source>
        <dbReference type="SAM" id="MobiDB-lite"/>
    </source>
</evidence>
<dbReference type="InterPro" id="IPR050851">
    <property type="entry name" value="mRNA_Cap_2O-Ribose_MeTrfase"/>
</dbReference>
<dbReference type="GO" id="GO:0032259">
    <property type="term" value="P:methylation"/>
    <property type="evidence" value="ECO:0007669"/>
    <property type="project" value="UniProtKB-KW"/>
</dbReference>
<dbReference type="AlphaFoldDB" id="A0A835Y1A5"/>
<comment type="subcellular location">
    <subcellularLocation>
        <location evidence="1">Nucleus</location>
    </subcellularLocation>
</comment>
<gene>
    <name evidence="4" type="ORF">HYH03_010872</name>
</gene>
<dbReference type="GO" id="GO:0005737">
    <property type="term" value="C:cytoplasm"/>
    <property type="evidence" value="ECO:0007669"/>
    <property type="project" value="TreeGrafter"/>
</dbReference>
<keyword evidence="1" id="KW-0506">mRNA capping</keyword>
<feature type="region of interest" description="Disordered" evidence="2">
    <location>
        <begin position="601"/>
        <end position="712"/>
    </location>
</feature>
<dbReference type="EC" id="2.1.1.57" evidence="1"/>
<proteinExistence type="predicted"/>
<dbReference type="GO" id="GO:0003676">
    <property type="term" value="F:nucleic acid binding"/>
    <property type="evidence" value="ECO:0007669"/>
    <property type="project" value="UniProtKB-UniRule"/>
</dbReference>
<keyword evidence="1" id="KW-0507">mRNA processing</keyword>
<evidence type="ECO:0000256" key="1">
    <source>
        <dbReference type="RuleBase" id="RU368012"/>
    </source>
</evidence>
<dbReference type="InterPro" id="IPR002877">
    <property type="entry name" value="RNA_MeTrfase_FtsJ_dom"/>
</dbReference>
<feature type="compositionally biased region" description="Low complexity" evidence="2">
    <location>
        <begin position="670"/>
        <end position="688"/>
    </location>
</feature>
<comment type="function">
    <text evidence="1">S-adenosyl-L-methionine-dependent methyltransferase that mediates RNA cap1 2'-O-ribose methylation to the 5'-cap structure of RNAs. Methylates the ribose of the first nucleotide of a m(7)GpppG-capped mRNA to produce m(7)GpppNmp (cap1).</text>
</comment>
<feature type="compositionally biased region" description="Acidic residues" evidence="2">
    <location>
        <begin position="659"/>
        <end position="669"/>
    </location>
</feature>
<dbReference type="EMBL" id="JAEHOE010000059">
    <property type="protein sequence ID" value="KAG2490715.1"/>
    <property type="molecule type" value="Genomic_DNA"/>
</dbReference>
<dbReference type="Gene3D" id="3.40.50.12760">
    <property type="match status" value="2"/>
</dbReference>
<comment type="catalytic activity">
    <reaction evidence="1">
        <text>a 5'-end (N(7)-methyl 5'-triphosphoguanosine)-ribonucleoside in mRNA + S-adenosyl-L-methionine = a 5'-end (N(7)-methyl 5'-triphosphoguanosine)-(2'-O-methyl-ribonucleoside) in mRNA + S-adenosyl-L-homocysteine + H(+)</text>
        <dbReference type="Rhea" id="RHEA:67020"/>
        <dbReference type="Rhea" id="RHEA-COMP:17167"/>
        <dbReference type="Rhea" id="RHEA-COMP:17168"/>
        <dbReference type="ChEBI" id="CHEBI:15378"/>
        <dbReference type="ChEBI" id="CHEBI:57856"/>
        <dbReference type="ChEBI" id="CHEBI:59789"/>
        <dbReference type="ChEBI" id="CHEBI:156461"/>
        <dbReference type="ChEBI" id="CHEBI:167609"/>
        <dbReference type="EC" id="2.1.1.57"/>
    </reaction>
</comment>
<evidence type="ECO:0000259" key="3">
    <source>
        <dbReference type="Pfam" id="PF01728"/>
    </source>
</evidence>
<feature type="domain" description="Ribosomal RNA methyltransferase FtsJ" evidence="3">
    <location>
        <begin position="82"/>
        <end position="319"/>
    </location>
</feature>
<dbReference type="GO" id="GO:0006370">
    <property type="term" value="P:7-methylguanosine mRNA capping"/>
    <property type="evidence" value="ECO:0007669"/>
    <property type="project" value="UniProtKB-UniRule"/>
</dbReference>
<keyword evidence="5" id="KW-1185">Reference proteome</keyword>
<dbReference type="GO" id="GO:0016556">
    <property type="term" value="P:mRNA modification"/>
    <property type="evidence" value="ECO:0007669"/>
    <property type="project" value="UniProtKB-UniRule"/>
</dbReference>
<dbReference type="GO" id="GO:0004483">
    <property type="term" value="F:methyltransferase cap1 activity"/>
    <property type="evidence" value="ECO:0007669"/>
    <property type="project" value="UniProtKB-UniRule"/>
</dbReference>